<dbReference type="SUPFAM" id="SSF103473">
    <property type="entry name" value="MFS general substrate transporter"/>
    <property type="match status" value="1"/>
</dbReference>
<accession>A0ABW1KUM6</accession>
<dbReference type="CDD" id="cd17328">
    <property type="entry name" value="MFS_spinster_like"/>
    <property type="match status" value="1"/>
</dbReference>
<dbReference type="InterPro" id="IPR036259">
    <property type="entry name" value="MFS_trans_sf"/>
</dbReference>
<keyword evidence="5 6" id="KW-0472">Membrane</keyword>
<dbReference type="Gene3D" id="1.20.1250.20">
    <property type="entry name" value="MFS general substrate transporter like domains"/>
    <property type="match status" value="2"/>
</dbReference>
<feature type="transmembrane region" description="Helical" evidence="6">
    <location>
        <begin position="264"/>
        <end position="287"/>
    </location>
</feature>
<dbReference type="InterPro" id="IPR011701">
    <property type="entry name" value="MFS"/>
</dbReference>
<feature type="transmembrane region" description="Helical" evidence="6">
    <location>
        <begin position="362"/>
        <end position="382"/>
    </location>
</feature>
<feature type="transmembrane region" description="Helical" evidence="6">
    <location>
        <begin position="173"/>
        <end position="193"/>
    </location>
</feature>
<dbReference type="PANTHER" id="PTHR23505">
    <property type="entry name" value="SPINSTER"/>
    <property type="match status" value="1"/>
</dbReference>
<dbReference type="PROSITE" id="PS50850">
    <property type="entry name" value="MFS"/>
    <property type="match status" value="1"/>
</dbReference>
<keyword evidence="9" id="KW-1185">Reference proteome</keyword>
<evidence type="ECO:0000256" key="6">
    <source>
        <dbReference type="SAM" id="Phobius"/>
    </source>
</evidence>
<dbReference type="InterPro" id="IPR020846">
    <property type="entry name" value="MFS_dom"/>
</dbReference>
<dbReference type="InterPro" id="IPR044770">
    <property type="entry name" value="MFS_spinster-like"/>
</dbReference>
<evidence type="ECO:0000313" key="8">
    <source>
        <dbReference type="EMBL" id="MFC6035639.1"/>
    </source>
</evidence>
<dbReference type="EMBL" id="JBHPON010000001">
    <property type="protein sequence ID" value="MFC6035639.1"/>
    <property type="molecule type" value="Genomic_DNA"/>
</dbReference>
<evidence type="ECO:0000256" key="3">
    <source>
        <dbReference type="ARBA" id="ARBA00022692"/>
    </source>
</evidence>
<keyword evidence="2" id="KW-0813">Transport</keyword>
<feature type="domain" description="Major facilitator superfamily (MFS) profile" evidence="7">
    <location>
        <begin position="20"/>
        <end position="421"/>
    </location>
</feature>
<feature type="transmembrane region" description="Helical" evidence="6">
    <location>
        <begin position="228"/>
        <end position="249"/>
    </location>
</feature>
<evidence type="ECO:0000256" key="1">
    <source>
        <dbReference type="ARBA" id="ARBA00004141"/>
    </source>
</evidence>
<evidence type="ECO:0000313" key="9">
    <source>
        <dbReference type="Proteomes" id="UP001596116"/>
    </source>
</evidence>
<feature type="transmembrane region" description="Helical" evidence="6">
    <location>
        <begin position="143"/>
        <end position="167"/>
    </location>
</feature>
<dbReference type="Pfam" id="PF07690">
    <property type="entry name" value="MFS_1"/>
    <property type="match status" value="1"/>
</dbReference>
<organism evidence="8 9">
    <name type="scientific">Hyphococcus aureus</name>
    <dbReference type="NCBI Taxonomy" id="2666033"/>
    <lineage>
        <taxon>Bacteria</taxon>
        <taxon>Pseudomonadati</taxon>
        <taxon>Pseudomonadota</taxon>
        <taxon>Alphaproteobacteria</taxon>
        <taxon>Parvularculales</taxon>
        <taxon>Parvularculaceae</taxon>
        <taxon>Hyphococcus</taxon>
    </lineage>
</organism>
<comment type="caution">
    <text evidence="8">The sequence shown here is derived from an EMBL/GenBank/DDBJ whole genome shotgun (WGS) entry which is preliminary data.</text>
</comment>
<evidence type="ECO:0000256" key="2">
    <source>
        <dbReference type="ARBA" id="ARBA00022448"/>
    </source>
</evidence>
<comment type="subcellular location">
    <subcellularLocation>
        <location evidence="1">Membrane</location>
        <topology evidence="1">Multi-pass membrane protein</topology>
    </subcellularLocation>
</comment>
<gene>
    <name evidence="8" type="ORF">ACFMB1_08805</name>
</gene>
<dbReference type="RefSeq" id="WP_379878913.1">
    <property type="nucleotide sequence ID" value="NZ_JBHPON010000001.1"/>
</dbReference>
<proteinExistence type="predicted"/>
<keyword evidence="4 6" id="KW-1133">Transmembrane helix</keyword>
<feature type="transmembrane region" description="Helical" evidence="6">
    <location>
        <begin position="17"/>
        <end position="33"/>
    </location>
</feature>
<sequence>MTVDARSDLQNDWRPKTIYALGFLTLIATFNYLDRSLLGLALPEIKAEMHVSDTVLGLVSGLAFVLFYSILGVPIAWAADRYNRRNIIAIGFGFWSLMTMLSGFVANIWQLAIARFLMGAGEAAGLSPSASVISDLFRAERRALALAIFGTSSAISGIVFFPIVGWIGDIHGWRAMFIAAGIPGVLLALLFVLTVREPVRGGKEAVATAFQTSTVLETARFLMRSRTYLLLVAGSTFMGANLYAAAAWAPTFLSRVHGMNLTEIASVIGIVRGGVAVLGIIAGGLLIDRLGRNRPKMRARIPAIACFIAGPAEAVFLLSDPAFLWMPAFIVSSFFVLVYQGPVFALGVSVVRLQMRAIATSIMVFSTGLLGQIFGPLIVGMLNDALTPELGATAIRYSLLLGAVTPVLAGVMFWLAGEKLEADGALVELKAEPEPAR</sequence>
<feature type="transmembrane region" description="Helical" evidence="6">
    <location>
        <begin position="54"/>
        <end position="75"/>
    </location>
</feature>
<dbReference type="PANTHER" id="PTHR23505:SF79">
    <property type="entry name" value="PROTEIN SPINSTER"/>
    <property type="match status" value="1"/>
</dbReference>
<feature type="transmembrane region" description="Helical" evidence="6">
    <location>
        <begin position="394"/>
        <end position="416"/>
    </location>
</feature>
<keyword evidence="3 6" id="KW-0812">Transmembrane</keyword>
<feature type="transmembrane region" description="Helical" evidence="6">
    <location>
        <begin position="324"/>
        <end position="350"/>
    </location>
</feature>
<dbReference type="Proteomes" id="UP001596116">
    <property type="component" value="Unassembled WGS sequence"/>
</dbReference>
<feature type="transmembrane region" description="Helical" evidence="6">
    <location>
        <begin position="87"/>
        <end position="109"/>
    </location>
</feature>
<evidence type="ECO:0000256" key="4">
    <source>
        <dbReference type="ARBA" id="ARBA00022989"/>
    </source>
</evidence>
<reference evidence="8 9" key="1">
    <citation type="submission" date="2024-09" db="EMBL/GenBank/DDBJ databases">
        <authorList>
            <person name="Zhang Z.-H."/>
        </authorList>
    </citation>
    <scope>NUCLEOTIDE SEQUENCE [LARGE SCALE GENOMIC DNA]</scope>
    <source>
        <strain evidence="8 9">HHTR114</strain>
    </source>
</reference>
<feature type="transmembrane region" description="Helical" evidence="6">
    <location>
        <begin position="299"/>
        <end position="318"/>
    </location>
</feature>
<name>A0ABW1KUM6_9PROT</name>
<evidence type="ECO:0000256" key="5">
    <source>
        <dbReference type="ARBA" id="ARBA00023136"/>
    </source>
</evidence>
<protein>
    <submittedName>
        <fullName evidence="8">Spinster family MFS transporter</fullName>
    </submittedName>
</protein>
<evidence type="ECO:0000259" key="7">
    <source>
        <dbReference type="PROSITE" id="PS50850"/>
    </source>
</evidence>